<dbReference type="PANTHER" id="PTHR31111:SF113">
    <property type="entry name" value="F-BOX ASSOCIATED UBIQUITINATION EFFECTOR FAMILY PROTEIN"/>
    <property type="match status" value="1"/>
</dbReference>
<name>A0A1J3J335_NOCCA</name>
<dbReference type="SUPFAM" id="SSF50965">
    <property type="entry name" value="Galactose oxidase, central domain"/>
    <property type="match status" value="1"/>
</dbReference>
<keyword evidence="1" id="KW-0812">Transmembrane</keyword>
<dbReference type="InterPro" id="IPR011043">
    <property type="entry name" value="Gal_Oxase/kelch_b-propeller"/>
</dbReference>
<feature type="domain" description="F-box" evidence="2">
    <location>
        <begin position="22"/>
        <end position="61"/>
    </location>
</feature>
<proteinExistence type="predicted"/>
<evidence type="ECO:0000313" key="3">
    <source>
        <dbReference type="EMBL" id="JAU86951.1"/>
    </source>
</evidence>
<dbReference type="InterPro" id="IPR017451">
    <property type="entry name" value="F-box-assoc_interact_dom"/>
</dbReference>
<dbReference type="InterPro" id="IPR001810">
    <property type="entry name" value="F-box_dom"/>
</dbReference>
<organism evidence="3">
    <name type="scientific">Noccaea caerulescens</name>
    <name type="common">Alpine penny-cress</name>
    <name type="synonym">Thlaspi caerulescens</name>
    <dbReference type="NCBI Taxonomy" id="107243"/>
    <lineage>
        <taxon>Eukaryota</taxon>
        <taxon>Viridiplantae</taxon>
        <taxon>Streptophyta</taxon>
        <taxon>Embryophyta</taxon>
        <taxon>Tracheophyta</taxon>
        <taxon>Spermatophyta</taxon>
        <taxon>Magnoliopsida</taxon>
        <taxon>eudicotyledons</taxon>
        <taxon>Gunneridae</taxon>
        <taxon>Pentapetalae</taxon>
        <taxon>rosids</taxon>
        <taxon>malvids</taxon>
        <taxon>Brassicales</taxon>
        <taxon>Brassicaceae</taxon>
        <taxon>Coluteocarpeae</taxon>
        <taxon>Noccaea</taxon>
    </lineage>
</organism>
<feature type="transmembrane region" description="Helical" evidence="1">
    <location>
        <begin position="393"/>
        <end position="413"/>
    </location>
</feature>
<keyword evidence="1" id="KW-0472">Membrane</keyword>
<evidence type="ECO:0000256" key="1">
    <source>
        <dbReference type="SAM" id="Phobius"/>
    </source>
</evidence>
<dbReference type="AlphaFoldDB" id="A0A1J3J335"/>
<protein>
    <submittedName>
        <fullName evidence="3">F-box/LRR-repeat protein</fullName>
    </submittedName>
</protein>
<evidence type="ECO:0000259" key="2">
    <source>
        <dbReference type="SMART" id="SM00256"/>
    </source>
</evidence>
<dbReference type="NCBIfam" id="TIGR01640">
    <property type="entry name" value="F_box_assoc_1"/>
    <property type="match status" value="1"/>
</dbReference>
<keyword evidence="1" id="KW-1133">Transmembrane helix</keyword>
<dbReference type="InterPro" id="IPR036047">
    <property type="entry name" value="F-box-like_dom_sf"/>
</dbReference>
<dbReference type="PANTHER" id="PTHR31111">
    <property type="entry name" value="BNAA05G37150D PROTEIN-RELATED"/>
    <property type="match status" value="1"/>
</dbReference>
<sequence length="417" mass="48368">MWNLTEKKKMGKEEKKPNPIYLVSDLLEEILLQLPLKSILRFKTVSKQWRSTLESRWFAERRMKLQKNRKILAAGDHRTKRRFEGDEEIDMVYLHCDDATRPSLTCDGLVCIPLPDSVTVLNPTTGESLRFPSGPAPPVTHRYDYLFHRGFWWNAFPGFYAMGFGKDKVNGSYKVVRMFYDPNIYCEILDMNIGVWRKSNPPPYVVDARRKSACVNGSIYWLELGANFTILALDLHTEEFRNVRRPPKCYYSDQVLNFEDRLAVASTNSECFWKLEIRCLDAQEKLWSLTHCISLVQVASPGSRKVWFRPVAVSKKGNVFFHDNDKKLFKYYPKTRRILCLSRDIHVIAPFVENLVPLPRPSLTSGYQSGFRYLEHASSFQIPKIFRSIKSQIPNILVTTTFVSLVMLGVFVVRSKS</sequence>
<dbReference type="SMART" id="SM00256">
    <property type="entry name" value="FBOX"/>
    <property type="match status" value="1"/>
</dbReference>
<reference evidence="3" key="1">
    <citation type="submission" date="2016-07" db="EMBL/GenBank/DDBJ databases">
        <title>De novo transcriptome assembly of four accessions of the metal hyperaccumulator plant Noccaea caerulescens.</title>
        <authorList>
            <person name="Blande D."/>
            <person name="Halimaa P."/>
            <person name="Tervahauta A.I."/>
            <person name="Aarts M.G."/>
            <person name="Karenlampi S.O."/>
        </authorList>
    </citation>
    <scope>NUCLEOTIDE SEQUENCE</scope>
</reference>
<accession>A0A1J3J335</accession>
<gene>
    <name evidence="3" type="ORF">MP_TR12415_c0_g1_i1_g.36375</name>
</gene>
<dbReference type="EMBL" id="GEVM01018987">
    <property type="protein sequence ID" value="JAU86951.1"/>
    <property type="molecule type" value="Transcribed_RNA"/>
</dbReference>
<dbReference type="Pfam" id="PF00646">
    <property type="entry name" value="F-box"/>
    <property type="match status" value="1"/>
</dbReference>
<dbReference type="SUPFAM" id="SSF81383">
    <property type="entry name" value="F-box domain"/>
    <property type="match status" value="1"/>
</dbReference>
<dbReference type="InterPro" id="IPR006527">
    <property type="entry name" value="F-box-assoc_dom_typ1"/>
</dbReference>
<dbReference type="Pfam" id="PF07734">
    <property type="entry name" value="FBA_1"/>
    <property type="match status" value="1"/>
</dbReference>